<evidence type="ECO:0000313" key="2">
    <source>
        <dbReference type="Proteomes" id="UP001148737"/>
    </source>
</evidence>
<dbReference type="EMBL" id="JANAKD010000622">
    <property type="protein sequence ID" value="KAJ3491964.1"/>
    <property type="molecule type" value="Genomic_DNA"/>
</dbReference>
<dbReference type="Proteomes" id="UP001148737">
    <property type="component" value="Unassembled WGS sequence"/>
</dbReference>
<sequence>MKTSLALATLGLAPVFGHAVGLQWSLDRAPQSGLNDIVFPLDFTNAAHIAGYEYAVEFSFANARSTATTVAFRTGSKNATSVDTITLSSPSLGLLPQQPKEPNCERGSGSDGRNEQVHCLVMNKNGYHSSYNLAIKRMAPSTWVATLKDVRTGITTHIGSFNYAQNGNIATNGNMYINAVTTCNKLRSTEVAFGGPTSQNTNTDYGFGSVQLENRYLFACGKKSDVKASTVGHGGLQVKVLLK</sequence>
<accession>A0ACC1QVI5</accession>
<gene>
    <name evidence="1" type="ORF">NLG97_g5491</name>
</gene>
<protein>
    <submittedName>
        <fullName evidence="1">Uncharacterized protein</fullName>
    </submittedName>
</protein>
<proteinExistence type="predicted"/>
<organism evidence="1 2">
    <name type="scientific">Lecanicillium saksenae</name>
    <dbReference type="NCBI Taxonomy" id="468837"/>
    <lineage>
        <taxon>Eukaryota</taxon>
        <taxon>Fungi</taxon>
        <taxon>Dikarya</taxon>
        <taxon>Ascomycota</taxon>
        <taxon>Pezizomycotina</taxon>
        <taxon>Sordariomycetes</taxon>
        <taxon>Hypocreomycetidae</taxon>
        <taxon>Hypocreales</taxon>
        <taxon>Cordycipitaceae</taxon>
        <taxon>Lecanicillium</taxon>
    </lineage>
</organism>
<name>A0ACC1QVI5_9HYPO</name>
<keyword evidence="2" id="KW-1185">Reference proteome</keyword>
<evidence type="ECO:0000313" key="1">
    <source>
        <dbReference type="EMBL" id="KAJ3491964.1"/>
    </source>
</evidence>
<comment type="caution">
    <text evidence="1">The sequence shown here is derived from an EMBL/GenBank/DDBJ whole genome shotgun (WGS) entry which is preliminary data.</text>
</comment>
<reference evidence="1" key="1">
    <citation type="submission" date="2022-07" db="EMBL/GenBank/DDBJ databases">
        <title>Genome Sequence of Lecanicillium saksenae.</title>
        <authorList>
            <person name="Buettner E."/>
        </authorList>
    </citation>
    <scope>NUCLEOTIDE SEQUENCE</scope>
    <source>
        <strain evidence="1">VT-O1</strain>
    </source>
</reference>